<evidence type="ECO:0000256" key="1">
    <source>
        <dbReference type="SAM" id="SignalP"/>
    </source>
</evidence>
<accession>A0A7L5DV67</accession>
<evidence type="ECO:0008006" key="4">
    <source>
        <dbReference type="Google" id="ProtNLM"/>
    </source>
</evidence>
<keyword evidence="3" id="KW-1185">Reference proteome</keyword>
<dbReference type="EMBL" id="CP051682">
    <property type="protein sequence ID" value="QJD94962.1"/>
    <property type="molecule type" value="Genomic_DNA"/>
</dbReference>
<dbReference type="AlphaFoldDB" id="A0A7L5DV67"/>
<dbReference type="Proteomes" id="UP000503278">
    <property type="component" value="Chromosome"/>
</dbReference>
<name>A0A7L5DV67_9SPHI</name>
<keyword evidence="1" id="KW-0732">Signal</keyword>
<protein>
    <recommendedName>
        <fullName evidence="4">PBCV-specific basic adaptor domain-containing protein</fullName>
    </recommendedName>
</protein>
<dbReference type="RefSeq" id="WP_169605979.1">
    <property type="nucleotide sequence ID" value="NZ_CP051682.1"/>
</dbReference>
<feature type="signal peptide" evidence="1">
    <location>
        <begin position="1"/>
        <end position="22"/>
    </location>
</feature>
<organism evidence="2 3">
    <name type="scientific">Mucilaginibacter robiniae</name>
    <dbReference type="NCBI Taxonomy" id="2728022"/>
    <lineage>
        <taxon>Bacteria</taxon>
        <taxon>Pseudomonadati</taxon>
        <taxon>Bacteroidota</taxon>
        <taxon>Sphingobacteriia</taxon>
        <taxon>Sphingobacteriales</taxon>
        <taxon>Sphingobacteriaceae</taxon>
        <taxon>Mucilaginibacter</taxon>
    </lineage>
</organism>
<feature type="chain" id="PRO_5029458905" description="PBCV-specific basic adaptor domain-containing protein" evidence="1">
    <location>
        <begin position="23"/>
        <end position="97"/>
    </location>
</feature>
<sequence>MKNVFKVALLATGLFVAAQTQAQVVKKTEHAIGRTATKVGHKTSELASKGSSAIVDKKYDGKGRYGETVYIDKHSRYYYVNKRGHRVYVKGSYLRHM</sequence>
<proteinExistence type="predicted"/>
<evidence type="ECO:0000313" key="3">
    <source>
        <dbReference type="Proteomes" id="UP000503278"/>
    </source>
</evidence>
<evidence type="ECO:0000313" key="2">
    <source>
        <dbReference type="EMBL" id="QJD94962.1"/>
    </source>
</evidence>
<gene>
    <name evidence="2" type="ORF">HH214_03235</name>
</gene>
<dbReference type="KEGG" id="mrob:HH214_03235"/>
<reference evidence="2 3" key="1">
    <citation type="submission" date="2020-04" db="EMBL/GenBank/DDBJ databases">
        <title>Genome sequencing of novel species.</title>
        <authorList>
            <person name="Heo J."/>
            <person name="Kim S.-J."/>
            <person name="Kim J.-S."/>
            <person name="Hong S.-B."/>
            <person name="Kwon S.-W."/>
        </authorList>
    </citation>
    <scope>NUCLEOTIDE SEQUENCE [LARGE SCALE GENOMIC DNA]</scope>
    <source>
        <strain evidence="2 3">F39-2</strain>
    </source>
</reference>